<dbReference type="PANTHER" id="PTHR14037:SF4">
    <property type="entry name" value="MAMMAGLOBIN-B"/>
    <property type="match status" value="1"/>
</dbReference>
<dbReference type="Proteomes" id="UP000001811">
    <property type="component" value="Unplaced"/>
</dbReference>
<dbReference type="Bgee" id="ENSOCUG00000005200">
    <property type="expression patterns" value="Expressed in smooth muscle tissue and 7 other cell types or tissues"/>
</dbReference>
<reference evidence="4" key="3">
    <citation type="submission" date="2025-09" db="UniProtKB">
        <authorList>
            <consortium name="Ensembl"/>
        </authorList>
    </citation>
    <scope>IDENTIFICATION</scope>
    <source>
        <strain evidence="4">Thorbecke</strain>
    </source>
</reference>
<evidence type="ECO:0000256" key="2">
    <source>
        <dbReference type="ARBA" id="ARBA00022525"/>
    </source>
</evidence>
<dbReference type="GO" id="GO:0005615">
    <property type="term" value="C:extracellular space"/>
    <property type="evidence" value="ECO:0007669"/>
    <property type="project" value="TreeGrafter"/>
</dbReference>
<dbReference type="PROSITE" id="PS51257">
    <property type="entry name" value="PROKAR_LIPOPROTEIN"/>
    <property type="match status" value="1"/>
</dbReference>
<dbReference type="SUPFAM" id="SSF48201">
    <property type="entry name" value="Uteroglobin-like"/>
    <property type="match status" value="1"/>
</dbReference>
<evidence type="ECO:0000256" key="3">
    <source>
        <dbReference type="SAM" id="SignalP"/>
    </source>
</evidence>
<gene>
    <name evidence="4" type="primary">LOC100009480</name>
</gene>
<proteinExistence type="predicted"/>
<accession>A0A5F9CMG3</accession>
<feature type="signal peptide" evidence="3">
    <location>
        <begin position="1"/>
        <end position="18"/>
    </location>
</feature>
<dbReference type="Pfam" id="PF01099">
    <property type="entry name" value="Uteroglobin"/>
    <property type="match status" value="1"/>
</dbReference>
<protein>
    <recommendedName>
        <fullName evidence="6">Secretoglobin family 2A member 2</fullName>
    </recommendedName>
</protein>
<organism evidence="4 5">
    <name type="scientific">Oryctolagus cuniculus</name>
    <name type="common">Rabbit</name>
    <dbReference type="NCBI Taxonomy" id="9986"/>
    <lineage>
        <taxon>Eukaryota</taxon>
        <taxon>Metazoa</taxon>
        <taxon>Chordata</taxon>
        <taxon>Craniata</taxon>
        <taxon>Vertebrata</taxon>
        <taxon>Euteleostomi</taxon>
        <taxon>Mammalia</taxon>
        <taxon>Eutheria</taxon>
        <taxon>Euarchontoglires</taxon>
        <taxon>Glires</taxon>
        <taxon>Lagomorpha</taxon>
        <taxon>Leporidae</taxon>
        <taxon>Oryctolagus</taxon>
    </lineage>
</organism>
<name>A0A5F9CMG3_RABIT</name>
<dbReference type="InterPro" id="IPR016126">
    <property type="entry name" value="Secretoglobin"/>
</dbReference>
<dbReference type="Ensembl" id="ENSOCUT00000060498.1">
    <property type="protein sequence ID" value="ENSOCUP00000034646.1"/>
    <property type="gene ID" value="ENSOCUG00000005200.4"/>
</dbReference>
<dbReference type="CDD" id="cd00633">
    <property type="entry name" value="Secretoglobin"/>
    <property type="match status" value="1"/>
</dbReference>
<sequence>MKLIVVLMLAALPLYCYAGSGCPFVEKMVKTTLNSNVSTAEYIDVLKHYINDERTELAVVEFKNCFLSQSEETLRNVVEMMSFKVSRLFCHFTLRILSE</sequence>
<dbReference type="PROSITE" id="PS51311">
    <property type="entry name" value="SCGB"/>
    <property type="match status" value="1"/>
</dbReference>
<keyword evidence="3" id="KW-0732">Signal</keyword>
<evidence type="ECO:0000313" key="4">
    <source>
        <dbReference type="Ensembl" id="ENSOCUP00000034646.1"/>
    </source>
</evidence>
<evidence type="ECO:0000256" key="1">
    <source>
        <dbReference type="ARBA" id="ARBA00004613"/>
    </source>
</evidence>
<dbReference type="InterPro" id="IPR035960">
    <property type="entry name" value="Secretoglobin_sf"/>
</dbReference>
<evidence type="ECO:0008006" key="6">
    <source>
        <dbReference type="Google" id="ProtNLM"/>
    </source>
</evidence>
<keyword evidence="2" id="KW-0964">Secreted</keyword>
<reference evidence="4" key="2">
    <citation type="submission" date="2025-08" db="UniProtKB">
        <authorList>
            <consortium name="Ensembl"/>
        </authorList>
    </citation>
    <scope>IDENTIFICATION</scope>
    <source>
        <strain evidence="4">Thorbecke</strain>
    </source>
</reference>
<keyword evidence="5" id="KW-1185">Reference proteome</keyword>
<feature type="chain" id="PRO_5023829805" description="Secretoglobin family 2A member 2" evidence="3">
    <location>
        <begin position="19"/>
        <end position="99"/>
    </location>
</feature>
<dbReference type="GO" id="GO:0030521">
    <property type="term" value="P:androgen receptor signaling pathway"/>
    <property type="evidence" value="ECO:0007669"/>
    <property type="project" value="TreeGrafter"/>
</dbReference>
<evidence type="ECO:0000313" key="5">
    <source>
        <dbReference type="Proteomes" id="UP000001811"/>
    </source>
</evidence>
<dbReference type="AlphaFoldDB" id="A0A5F9CMG3"/>
<dbReference type="GeneTree" id="ENSGT00390000013802"/>
<reference evidence="4 5" key="1">
    <citation type="journal article" date="2011" name="Nature">
        <title>A high-resolution map of human evolutionary constraint using 29 mammals.</title>
        <authorList>
            <person name="Lindblad-Toh K."/>
            <person name="Garber M."/>
            <person name="Zuk O."/>
            <person name="Lin M.F."/>
            <person name="Parker B.J."/>
            <person name="Washietl S."/>
            <person name="Kheradpour P."/>
            <person name="Ernst J."/>
            <person name="Jordan G."/>
            <person name="Mauceli E."/>
            <person name="Ward L.D."/>
            <person name="Lowe C.B."/>
            <person name="Holloway A.K."/>
            <person name="Clamp M."/>
            <person name="Gnerre S."/>
            <person name="Alfoldi J."/>
            <person name="Beal K."/>
            <person name="Chang J."/>
            <person name="Clawson H."/>
            <person name="Cuff J."/>
            <person name="Di Palma F."/>
            <person name="Fitzgerald S."/>
            <person name="Flicek P."/>
            <person name="Guttman M."/>
            <person name="Hubisz M.J."/>
            <person name="Jaffe D.B."/>
            <person name="Jungreis I."/>
            <person name="Kent W.J."/>
            <person name="Kostka D."/>
            <person name="Lara M."/>
            <person name="Martins A.L."/>
            <person name="Massingham T."/>
            <person name="Moltke I."/>
            <person name="Raney B.J."/>
            <person name="Rasmussen M.D."/>
            <person name="Robinson J."/>
            <person name="Stark A."/>
            <person name="Vilella A.J."/>
            <person name="Wen J."/>
            <person name="Xie X."/>
            <person name="Zody M.C."/>
            <person name="Baldwin J."/>
            <person name="Bloom T."/>
            <person name="Chin C.W."/>
            <person name="Heiman D."/>
            <person name="Nicol R."/>
            <person name="Nusbaum C."/>
            <person name="Young S."/>
            <person name="Wilkinson J."/>
            <person name="Worley K.C."/>
            <person name="Kovar C.L."/>
            <person name="Muzny D.M."/>
            <person name="Gibbs R.A."/>
            <person name="Cree A."/>
            <person name="Dihn H.H."/>
            <person name="Fowler G."/>
            <person name="Jhangiani S."/>
            <person name="Joshi V."/>
            <person name="Lee S."/>
            <person name="Lewis L.R."/>
            <person name="Nazareth L.V."/>
            <person name="Okwuonu G."/>
            <person name="Santibanez J."/>
            <person name="Warren W.C."/>
            <person name="Mardis E.R."/>
            <person name="Weinstock G.M."/>
            <person name="Wilson R.K."/>
            <person name="Delehaunty K."/>
            <person name="Dooling D."/>
            <person name="Fronik C."/>
            <person name="Fulton L."/>
            <person name="Fulton B."/>
            <person name="Graves T."/>
            <person name="Minx P."/>
            <person name="Sodergren E."/>
            <person name="Birney E."/>
            <person name="Margulies E.H."/>
            <person name="Herrero J."/>
            <person name="Green E.D."/>
            <person name="Haussler D."/>
            <person name="Siepel A."/>
            <person name="Goldman N."/>
            <person name="Pollard K.S."/>
            <person name="Pedersen J.S."/>
            <person name="Lander E.S."/>
            <person name="Kellis M."/>
        </authorList>
    </citation>
    <scope>NUCLEOTIDE SEQUENCE [LARGE SCALE GENOMIC DNA]</scope>
    <source>
        <strain evidence="5">Thorbecke</strain>
    </source>
</reference>
<dbReference type="PANTHER" id="PTHR14037">
    <property type="entry name" value="MAMMAGLOBIN-RELATED"/>
    <property type="match status" value="1"/>
</dbReference>
<comment type="subcellular location">
    <subcellularLocation>
        <location evidence="1">Secreted</location>
    </subcellularLocation>
</comment>